<accession>A0A4S9BBR8</accession>
<dbReference type="Proteomes" id="UP000304928">
    <property type="component" value="Unassembled WGS sequence"/>
</dbReference>
<proteinExistence type="predicted"/>
<reference evidence="1 2" key="1">
    <citation type="submission" date="2018-10" db="EMBL/GenBank/DDBJ databases">
        <title>Fifty Aureobasidium pullulans genomes reveal a recombining polyextremotolerant generalist.</title>
        <authorList>
            <person name="Gostincar C."/>
            <person name="Turk M."/>
            <person name="Zajc J."/>
            <person name="Gunde-Cimerman N."/>
        </authorList>
    </citation>
    <scope>NUCLEOTIDE SEQUENCE [LARGE SCALE GENOMIC DNA]</scope>
    <source>
        <strain evidence="1 2">EXF-10507</strain>
    </source>
</reference>
<dbReference type="EMBL" id="QZAR01000073">
    <property type="protein sequence ID" value="THW89936.1"/>
    <property type="molecule type" value="Genomic_DNA"/>
</dbReference>
<sequence>MSSNHSADLGAGQSLKTTTTDDPFCEYELMFVITGRTIADLCTSTHIVVLKSRGKAIAHASLSDLEEVMRKPWMVARIELASESAGLSIHNYEMATSERVVRFFGEMVKGWSVNKALALSRKVGQGESADEPHVVLHFCRVINHFADSAKYNSDIYDSLIDWFIRWLKDGSVKDFNKTFNTCMANDIFGSGGLIRVCANIFVHHNEEMLNARTANRMKLWLRVHTNRHVRHTIPGNVMSAEFDDWCAYHHHGAGELCYLQKSDF</sequence>
<organism evidence="1 2">
    <name type="scientific">Aureobasidium pullulans</name>
    <name type="common">Black yeast</name>
    <name type="synonym">Pullularia pullulans</name>
    <dbReference type="NCBI Taxonomy" id="5580"/>
    <lineage>
        <taxon>Eukaryota</taxon>
        <taxon>Fungi</taxon>
        <taxon>Dikarya</taxon>
        <taxon>Ascomycota</taxon>
        <taxon>Pezizomycotina</taxon>
        <taxon>Dothideomycetes</taxon>
        <taxon>Dothideomycetidae</taxon>
        <taxon>Dothideales</taxon>
        <taxon>Saccotheciaceae</taxon>
        <taxon>Aureobasidium</taxon>
    </lineage>
</organism>
<comment type="caution">
    <text evidence="1">The sequence shown here is derived from an EMBL/GenBank/DDBJ whole genome shotgun (WGS) entry which is preliminary data.</text>
</comment>
<evidence type="ECO:0000313" key="1">
    <source>
        <dbReference type="EMBL" id="THW89936.1"/>
    </source>
</evidence>
<evidence type="ECO:0000313" key="2">
    <source>
        <dbReference type="Proteomes" id="UP000304928"/>
    </source>
</evidence>
<protein>
    <submittedName>
        <fullName evidence="1">Uncharacterized protein</fullName>
    </submittedName>
</protein>
<name>A0A4S9BBR8_AURPU</name>
<gene>
    <name evidence="1" type="ORF">D6D15_04891</name>
</gene>
<dbReference type="AlphaFoldDB" id="A0A4S9BBR8"/>